<keyword evidence="4" id="KW-1185">Reference proteome</keyword>
<dbReference type="InterPro" id="IPR005064">
    <property type="entry name" value="BUG"/>
</dbReference>
<comment type="similarity">
    <text evidence="1">Belongs to the UPF0065 (bug) family.</text>
</comment>
<dbReference type="Proteomes" id="UP000318141">
    <property type="component" value="Unassembled WGS sequence"/>
</dbReference>
<organism evidence="3 4">
    <name type="scientific">Cupriavidus gilardii J11</name>
    <dbReference type="NCBI Taxonomy" id="936133"/>
    <lineage>
        <taxon>Bacteria</taxon>
        <taxon>Pseudomonadati</taxon>
        <taxon>Pseudomonadota</taxon>
        <taxon>Betaproteobacteria</taxon>
        <taxon>Burkholderiales</taxon>
        <taxon>Burkholderiaceae</taxon>
        <taxon>Cupriavidus</taxon>
    </lineage>
</organism>
<dbReference type="CDD" id="cd13578">
    <property type="entry name" value="PBP2_Bug27"/>
    <property type="match status" value="1"/>
</dbReference>
<feature type="signal peptide" evidence="2">
    <location>
        <begin position="1"/>
        <end position="26"/>
    </location>
</feature>
<sequence>MNISKSVQRGALFLLIGAGLAAPVHAESAREWPTRTITWVVGYAAGGTTDIVARAIANKVSQNLGQTVVVMNRPGANSNIGAQAVKRADPDGYTYYVGSAANAINRTLYENAGYDIVQDFAPVALFVSVPNMLVVNPALPIKSVADYIAYAKAHPGKLTCGSSGTGSSIHLSCELFKMRTGTSIMHVPFTGSGPAMTALLGGQVDSVFDNMPTVKPNVDAGKLRALGVTSAKRSPSAKDVPTIGESGVSDYAVSAWFGLFAPAATDKEIVAKMNRAVNAALKDDEIRNILVQRGADVPEGANTPADFGQHVKREVDKWATVVKAAGAKVN</sequence>
<feature type="chain" id="PRO_5021874680" evidence="2">
    <location>
        <begin position="27"/>
        <end position="330"/>
    </location>
</feature>
<gene>
    <name evidence="3" type="ORF">L602_000400001840</name>
</gene>
<comment type="caution">
    <text evidence="3">The sequence shown here is derived from an EMBL/GenBank/DDBJ whole genome shotgun (WGS) entry which is preliminary data.</text>
</comment>
<reference evidence="3 4" key="1">
    <citation type="submission" date="2019-07" db="EMBL/GenBank/DDBJ databases">
        <title>Genome sequencing of lignin-degrading bacterial isolates.</title>
        <authorList>
            <person name="Gladden J."/>
        </authorList>
    </citation>
    <scope>NUCLEOTIDE SEQUENCE [LARGE SCALE GENOMIC DNA]</scope>
    <source>
        <strain evidence="3 4">J11</strain>
    </source>
</reference>
<evidence type="ECO:0000313" key="4">
    <source>
        <dbReference type="Proteomes" id="UP000318141"/>
    </source>
</evidence>
<dbReference type="SUPFAM" id="SSF53850">
    <property type="entry name" value="Periplasmic binding protein-like II"/>
    <property type="match status" value="1"/>
</dbReference>
<dbReference type="Gene3D" id="3.40.190.10">
    <property type="entry name" value="Periplasmic binding protein-like II"/>
    <property type="match status" value="1"/>
</dbReference>
<dbReference type="EMBL" id="VLJN01000034">
    <property type="protein sequence ID" value="TWG81865.1"/>
    <property type="molecule type" value="Genomic_DNA"/>
</dbReference>
<dbReference type="PANTHER" id="PTHR42928:SF5">
    <property type="entry name" value="BLR1237 PROTEIN"/>
    <property type="match status" value="1"/>
</dbReference>
<dbReference type="PIRSF" id="PIRSF017082">
    <property type="entry name" value="YflP"/>
    <property type="match status" value="1"/>
</dbReference>
<evidence type="ECO:0000256" key="1">
    <source>
        <dbReference type="ARBA" id="ARBA00006987"/>
    </source>
</evidence>
<protein>
    <submittedName>
        <fullName evidence="3">Tripartite-type tricarboxylate transporter receptor subunit TctC</fullName>
    </submittedName>
</protein>
<dbReference type="Gene3D" id="3.40.190.150">
    <property type="entry name" value="Bordetella uptake gene, domain 1"/>
    <property type="match status" value="1"/>
</dbReference>
<dbReference type="AlphaFoldDB" id="A0A562B9J7"/>
<accession>A0A562B9J7</accession>
<proteinExistence type="inferred from homology"/>
<dbReference type="OrthoDB" id="8678477at2"/>
<keyword evidence="3" id="KW-0675">Receptor</keyword>
<evidence type="ECO:0000313" key="3">
    <source>
        <dbReference type="EMBL" id="TWG81865.1"/>
    </source>
</evidence>
<dbReference type="PANTHER" id="PTHR42928">
    <property type="entry name" value="TRICARBOXYLATE-BINDING PROTEIN"/>
    <property type="match status" value="1"/>
</dbReference>
<evidence type="ECO:0000256" key="2">
    <source>
        <dbReference type="SAM" id="SignalP"/>
    </source>
</evidence>
<dbReference type="Pfam" id="PF03401">
    <property type="entry name" value="TctC"/>
    <property type="match status" value="1"/>
</dbReference>
<keyword evidence="2" id="KW-0732">Signal</keyword>
<dbReference type="InterPro" id="IPR042100">
    <property type="entry name" value="Bug_dom1"/>
</dbReference>
<name>A0A562B9J7_9BURK</name>